<comment type="caution">
    <text evidence="1">The sequence shown here is derived from an EMBL/GenBank/DDBJ whole genome shotgun (WGS) entry which is preliminary data.</text>
</comment>
<organism evidence="1 2">
    <name type="scientific">Corchorus olitorius</name>
    <dbReference type="NCBI Taxonomy" id="93759"/>
    <lineage>
        <taxon>Eukaryota</taxon>
        <taxon>Viridiplantae</taxon>
        <taxon>Streptophyta</taxon>
        <taxon>Embryophyta</taxon>
        <taxon>Tracheophyta</taxon>
        <taxon>Spermatophyta</taxon>
        <taxon>Magnoliopsida</taxon>
        <taxon>eudicotyledons</taxon>
        <taxon>Gunneridae</taxon>
        <taxon>Pentapetalae</taxon>
        <taxon>rosids</taxon>
        <taxon>malvids</taxon>
        <taxon>Malvales</taxon>
        <taxon>Malvaceae</taxon>
        <taxon>Grewioideae</taxon>
        <taxon>Apeibeae</taxon>
        <taxon>Corchorus</taxon>
    </lineage>
</organism>
<dbReference type="Proteomes" id="UP000187203">
    <property type="component" value="Unassembled WGS sequence"/>
</dbReference>
<evidence type="ECO:0000313" key="1">
    <source>
        <dbReference type="EMBL" id="OMP04573.1"/>
    </source>
</evidence>
<sequence>MAIQEKKKPGEAIDWGTTSNRFISGIRINLGPTIEGNMYLLVHYICSCSDIFGFETKLFFALFLSRDEAFKLIPVHFHLLSLYQWCQHQQTTGIVSVILSIK</sequence>
<reference evidence="2" key="1">
    <citation type="submission" date="2013-09" db="EMBL/GenBank/DDBJ databases">
        <title>Corchorus olitorius genome sequencing.</title>
        <authorList>
            <person name="Alam M."/>
            <person name="Haque M.S."/>
            <person name="Islam M.S."/>
            <person name="Emdad E.M."/>
            <person name="Islam M.M."/>
            <person name="Ahmed B."/>
            <person name="Halim A."/>
            <person name="Hossen Q.M.M."/>
            <person name="Hossain M.Z."/>
            <person name="Ahmed R."/>
            <person name="Khan M.M."/>
            <person name="Islam R."/>
            <person name="Rashid M.M."/>
            <person name="Khan S.A."/>
            <person name="Rahman M.S."/>
            <person name="Alam M."/>
            <person name="Yahiya A.S."/>
            <person name="Khan M.S."/>
            <person name="Azam M.S."/>
            <person name="Haque T."/>
            <person name="Lashkar M.Z.H."/>
            <person name="Akhand A.I."/>
            <person name="Morshed G."/>
            <person name="Roy S."/>
            <person name="Uddin K.S."/>
            <person name="Rabeya T."/>
            <person name="Hossain A.S."/>
            <person name="Chowdhury A."/>
            <person name="Snigdha A.R."/>
            <person name="Mortoza M.S."/>
            <person name="Matin S.A."/>
            <person name="Hoque S.M.E."/>
            <person name="Islam M.K."/>
            <person name="Roy D.K."/>
            <person name="Haider R."/>
            <person name="Moosa M.M."/>
            <person name="Elias S.M."/>
            <person name="Hasan A.M."/>
            <person name="Jahan S."/>
            <person name="Shafiuddin M."/>
            <person name="Mahmood N."/>
            <person name="Shommy N.S."/>
        </authorList>
    </citation>
    <scope>NUCLEOTIDE SEQUENCE [LARGE SCALE GENOMIC DNA]</scope>
    <source>
        <strain evidence="2">cv. O-4</strain>
    </source>
</reference>
<accession>A0A1R3KBW8</accession>
<keyword evidence="2" id="KW-1185">Reference proteome</keyword>
<dbReference type="AlphaFoldDB" id="A0A1R3KBW8"/>
<evidence type="ECO:0000313" key="2">
    <source>
        <dbReference type="Proteomes" id="UP000187203"/>
    </source>
</evidence>
<dbReference type="EMBL" id="AWUE01014242">
    <property type="protein sequence ID" value="OMP04573.1"/>
    <property type="molecule type" value="Genomic_DNA"/>
</dbReference>
<protein>
    <submittedName>
        <fullName evidence="1">Uncharacterized protein</fullName>
    </submittedName>
</protein>
<dbReference type="STRING" id="93759.A0A1R3KBW8"/>
<proteinExistence type="predicted"/>
<name>A0A1R3KBW8_9ROSI</name>
<gene>
    <name evidence="1" type="ORF">COLO4_09519</name>
</gene>